<feature type="transmembrane region" description="Helical" evidence="9">
    <location>
        <begin position="357"/>
        <end position="376"/>
    </location>
</feature>
<keyword evidence="5 9" id="KW-1133">Transmembrane helix</keyword>
<comment type="similarity">
    <text evidence="9">Belongs to the insect chemoreceptor superfamily. Heteromeric odorant receptor channel (TC 1.A.69) family.</text>
</comment>
<evidence type="ECO:0000313" key="11">
    <source>
        <dbReference type="Proteomes" id="UP001627154"/>
    </source>
</evidence>
<feature type="transmembrane region" description="Helical" evidence="9">
    <location>
        <begin position="322"/>
        <end position="345"/>
    </location>
</feature>
<evidence type="ECO:0000256" key="4">
    <source>
        <dbReference type="ARBA" id="ARBA00022725"/>
    </source>
</evidence>
<evidence type="ECO:0000256" key="2">
    <source>
        <dbReference type="ARBA" id="ARBA00022606"/>
    </source>
</evidence>
<sequence>MKKIFSFLHRIDATKFCNKNFPDNTKLHIVINGHRKLNVLPILVSSRLTNNYNRAVGLNRWSLRLMGIWPGEKQQYLRVPFMIGIIFFCLFLPQMYALALVMEHLPLVIDNLLTSCAALTSCFKLLFFWQNRQVLDLVIESMRKDWLRGCTDQQTRKTMLKAASRARLVTTLDYSVMASCYAGFVVAPLLGFDLRTSNNITDYPPGGRKLLVQSYYPFDYSASPTFELAYFLQLVGSFFVGMAVSIPDDYFGALILHASAQFNVLAARIDGLIDEVTTTRDCSGCAAVADPSDSSTINRRLGRLVDRHVHLYSMVLAIEKSFSLVLAGQIFCMSVMVCCLGFQILSVLNNMSDKPTPLQMVTLIGTLFTMMLHTLIDCLASEALASQSTEIFYRICNSRWYELPYKSMRCLVPMMLVSKTPRQIKTGKIINMSLATYCSIIKSTAGYISVLIAVSVK</sequence>
<dbReference type="Proteomes" id="UP001627154">
    <property type="component" value="Unassembled WGS sequence"/>
</dbReference>
<keyword evidence="8 9" id="KW-0807">Transducer</keyword>
<evidence type="ECO:0000256" key="3">
    <source>
        <dbReference type="ARBA" id="ARBA00022692"/>
    </source>
</evidence>
<gene>
    <name evidence="10" type="ORF">TKK_005490</name>
</gene>
<feature type="transmembrane region" description="Helical" evidence="9">
    <location>
        <begin position="228"/>
        <end position="246"/>
    </location>
</feature>
<comment type="caution">
    <text evidence="10">The sequence shown here is derived from an EMBL/GenBank/DDBJ whole genome shotgun (WGS) entry which is preliminary data.</text>
</comment>
<dbReference type="GO" id="GO:0005886">
    <property type="term" value="C:plasma membrane"/>
    <property type="evidence" value="ECO:0007669"/>
    <property type="project" value="UniProtKB-SubCell"/>
</dbReference>
<feature type="transmembrane region" description="Helical" evidence="9">
    <location>
        <begin position="108"/>
        <end position="129"/>
    </location>
</feature>
<organism evidence="10 11">
    <name type="scientific">Trichogramma kaykai</name>
    <dbReference type="NCBI Taxonomy" id="54128"/>
    <lineage>
        <taxon>Eukaryota</taxon>
        <taxon>Metazoa</taxon>
        <taxon>Ecdysozoa</taxon>
        <taxon>Arthropoda</taxon>
        <taxon>Hexapoda</taxon>
        <taxon>Insecta</taxon>
        <taxon>Pterygota</taxon>
        <taxon>Neoptera</taxon>
        <taxon>Endopterygota</taxon>
        <taxon>Hymenoptera</taxon>
        <taxon>Apocrita</taxon>
        <taxon>Proctotrupomorpha</taxon>
        <taxon>Chalcidoidea</taxon>
        <taxon>Trichogrammatidae</taxon>
        <taxon>Trichogramma</taxon>
    </lineage>
</organism>
<dbReference type="PANTHER" id="PTHR21137:SF26">
    <property type="entry name" value="ODORANT RECEPTOR 10A-RELATED"/>
    <property type="match status" value="1"/>
</dbReference>
<keyword evidence="4 9" id="KW-0552">Olfaction</keyword>
<evidence type="ECO:0000256" key="7">
    <source>
        <dbReference type="ARBA" id="ARBA00023170"/>
    </source>
</evidence>
<feature type="transmembrane region" description="Helical" evidence="9">
    <location>
        <begin position="81"/>
        <end position="102"/>
    </location>
</feature>
<feature type="transmembrane region" description="Helical" evidence="9">
    <location>
        <begin position="166"/>
        <end position="190"/>
    </location>
</feature>
<dbReference type="EMBL" id="JBJJXI010000046">
    <property type="protein sequence ID" value="KAL3401359.1"/>
    <property type="molecule type" value="Genomic_DNA"/>
</dbReference>
<dbReference type="GO" id="GO:0007608">
    <property type="term" value="P:sensory perception of smell"/>
    <property type="evidence" value="ECO:0007669"/>
    <property type="project" value="UniProtKB-KW"/>
</dbReference>
<evidence type="ECO:0000256" key="1">
    <source>
        <dbReference type="ARBA" id="ARBA00004141"/>
    </source>
</evidence>
<dbReference type="PANTHER" id="PTHR21137">
    <property type="entry name" value="ODORANT RECEPTOR"/>
    <property type="match status" value="1"/>
</dbReference>
<keyword evidence="11" id="KW-1185">Reference proteome</keyword>
<evidence type="ECO:0000256" key="6">
    <source>
        <dbReference type="ARBA" id="ARBA00023136"/>
    </source>
</evidence>
<protein>
    <recommendedName>
        <fullName evidence="9">Odorant receptor</fullName>
    </recommendedName>
</protein>
<feature type="transmembrane region" description="Helical" evidence="9">
    <location>
        <begin position="434"/>
        <end position="456"/>
    </location>
</feature>
<evidence type="ECO:0000313" key="10">
    <source>
        <dbReference type="EMBL" id="KAL3401359.1"/>
    </source>
</evidence>
<dbReference type="AlphaFoldDB" id="A0ABD2X8A3"/>
<dbReference type="InterPro" id="IPR004117">
    <property type="entry name" value="7tm6_olfct_rcpt"/>
</dbReference>
<dbReference type="Pfam" id="PF02949">
    <property type="entry name" value="7tm_6"/>
    <property type="match status" value="1"/>
</dbReference>
<proteinExistence type="inferred from homology"/>
<dbReference type="GO" id="GO:0007165">
    <property type="term" value="P:signal transduction"/>
    <property type="evidence" value="ECO:0007669"/>
    <property type="project" value="UniProtKB-KW"/>
</dbReference>
<keyword evidence="7 9" id="KW-0675">Receptor</keyword>
<evidence type="ECO:0000256" key="5">
    <source>
        <dbReference type="ARBA" id="ARBA00022989"/>
    </source>
</evidence>
<keyword evidence="3 9" id="KW-0812">Transmembrane</keyword>
<reference evidence="10 11" key="1">
    <citation type="journal article" date="2024" name="bioRxiv">
        <title>A reference genome for Trichogramma kaykai: A tiny desert-dwelling parasitoid wasp with competing sex-ratio distorters.</title>
        <authorList>
            <person name="Culotta J."/>
            <person name="Lindsey A.R."/>
        </authorList>
    </citation>
    <scope>NUCLEOTIDE SEQUENCE [LARGE SCALE GENOMIC DNA]</scope>
    <source>
        <strain evidence="10 11">KSX58</strain>
    </source>
</reference>
<evidence type="ECO:0000256" key="9">
    <source>
        <dbReference type="RuleBase" id="RU351113"/>
    </source>
</evidence>
<accession>A0ABD2X8A3</accession>
<evidence type="ECO:0000256" key="8">
    <source>
        <dbReference type="ARBA" id="ARBA00023224"/>
    </source>
</evidence>
<comment type="subcellular location">
    <subcellularLocation>
        <location evidence="9">Cell membrane</location>
        <topology evidence="9">Multi-pass membrane protein</topology>
    </subcellularLocation>
    <subcellularLocation>
        <location evidence="1">Membrane</location>
        <topology evidence="1">Multi-pass membrane protein</topology>
    </subcellularLocation>
</comment>
<name>A0ABD2X8A3_9HYME</name>
<keyword evidence="6 9" id="KW-0472">Membrane</keyword>
<keyword evidence="2 9" id="KW-0716">Sensory transduction</keyword>